<dbReference type="KEGG" id="pxi:J5O05_21100"/>
<sequence length="130" mass="15033">MITLCWVFYDSSGSAHRVDKTDGTRHASERFSAHQFNEAQLSEIERYFMAKFFVGDWRFRGAAIEDNGISVFIETPQPLALEPHYQREYIRSSLCPKADSDIWLYIKPEDLNIHLYSENLSRGLSAYCAS</sequence>
<organism evidence="1 2">
    <name type="scientific">Pseudoalteromonas xiamenensis</name>
    <dbReference type="NCBI Taxonomy" id="882626"/>
    <lineage>
        <taxon>Bacteria</taxon>
        <taxon>Pseudomonadati</taxon>
        <taxon>Pseudomonadota</taxon>
        <taxon>Gammaproteobacteria</taxon>
        <taxon>Alteromonadales</taxon>
        <taxon>Pseudoalteromonadaceae</taxon>
        <taxon>Pseudoalteromonas</taxon>
    </lineage>
</organism>
<dbReference type="EMBL" id="CP072135">
    <property type="protein sequence ID" value="QTH73274.1"/>
    <property type="molecule type" value="Genomic_DNA"/>
</dbReference>
<dbReference type="Proteomes" id="UP000664904">
    <property type="component" value="Plasmid unnamed5"/>
</dbReference>
<name>A0A975DKF7_9GAMM</name>
<geneLocation type="plasmid" evidence="1 2">
    <name>unnamed5</name>
</geneLocation>
<keyword evidence="1" id="KW-0614">Plasmid</keyword>
<protein>
    <submittedName>
        <fullName evidence="1">Uncharacterized protein</fullName>
    </submittedName>
</protein>
<evidence type="ECO:0000313" key="2">
    <source>
        <dbReference type="Proteomes" id="UP000664904"/>
    </source>
</evidence>
<gene>
    <name evidence="1" type="ORF">J5O05_21100</name>
</gene>
<evidence type="ECO:0000313" key="1">
    <source>
        <dbReference type="EMBL" id="QTH73274.1"/>
    </source>
</evidence>
<dbReference type="AlphaFoldDB" id="A0A975DKF7"/>
<accession>A0A975DKF7</accession>
<proteinExistence type="predicted"/>
<keyword evidence="2" id="KW-1185">Reference proteome</keyword>
<reference evidence="1" key="1">
    <citation type="submission" date="2021-03" db="EMBL/GenBank/DDBJ databases">
        <title>Complete Genome of Pseudoalteromonas xiamenensis STKMTI.2, a new potential marine bacterium producing anti-Vibrio compounds.</title>
        <authorList>
            <person name="Handayani D.P."/>
            <person name="Isnansetyo A."/>
            <person name="Istiqomah I."/>
            <person name="Jumina J."/>
        </authorList>
    </citation>
    <scope>NUCLEOTIDE SEQUENCE</scope>
    <source>
        <strain evidence="1">STKMTI.2</strain>
        <plasmid evidence="1">unnamed5</plasmid>
    </source>
</reference>
<dbReference type="RefSeq" id="WP_208844893.1">
    <property type="nucleotide sequence ID" value="NZ_CP072135.1"/>
</dbReference>